<organism evidence="7 8">
    <name type="scientific">Apibacter muscae</name>
    <dbReference type="NCBI Taxonomy" id="2509004"/>
    <lineage>
        <taxon>Bacteria</taxon>
        <taxon>Pseudomonadati</taxon>
        <taxon>Bacteroidota</taxon>
        <taxon>Flavobacteriia</taxon>
        <taxon>Flavobacteriales</taxon>
        <taxon>Weeksellaceae</taxon>
        <taxon>Apibacter</taxon>
    </lineage>
</organism>
<dbReference type="GO" id="GO:0016020">
    <property type="term" value="C:membrane"/>
    <property type="evidence" value="ECO:0007669"/>
    <property type="project" value="UniProtKB-SubCell"/>
</dbReference>
<keyword evidence="3 5" id="KW-1133">Transmembrane helix</keyword>
<dbReference type="InterPro" id="IPR006685">
    <property type="entry name" value="MscS_channel_2nd"/>
</dbReference>
<evidence type="ECO:0000256" key="5">
    <source>
        <dbReference type="SAM" id="Phobius"/>
    </source>
</evidence>
<evidence type="ECO:0000313" key="8">
    <source>
        <dbReference type="Proteomes" id="UP000319499"/>
    </source>
</evidence>
<dbReference type="AlphaFoldDB" id="A0A563DGW2"/>
<comment type="caution">
    <text evidence="7">The sequence shown here is derived from an EMBL/GenBank/DDBJ whole genome shotgun (WGS) entry which is preliminary data.</text>
</comment>
<protein>
    <submittedName>
        <fullName evidence="7">Mechanosensitive ion channel family protein</fullName>
    </submittedName>
</protein>
<evidence type="ECO:0000256" key="2">
    <source>
        <dbReference type="ARBA" id="ARBA00022692"/>
    </source>
</evidence>
<dbReference type="PANTHER" id="PTHR30221">
    <property type="entry name" value="SMALL-CONDUCTANCE MECHANOSENSITIVE CHANNEL"/>
    <property type="match status" value="1"/>
</dbReference>
<dbReference type="GO" id="GO:0008381">
    <property type="term" value="F:mechanosensitive monoatomic ion channel activity"/>
    <property type="evidence" value="ECO:0007669"/>
    <property type="project" value="InterPro"/>
</dbReference>
<feature type="transmembrane region" description="Helical" evidence="5">
    <location>
        <begin position="53"/>
        <end position="73"/>
    </location>
</feature>
<gene>
    <name evidence="7" type="ORF">ETU09_03520</name>
</gene>
<keyword evidence="8" id="KW-1185">Reference proteome</keyword>
<dbReference type="OrthoDB" id="5705501at2"/>
<dbReference type="PANTHER" id="PTHR30221:SF8">
    <property type="entry name" value="SMALL-CONDUCTANCE MECHANOSENSITIVE CHANNEL"/>
    <property type="match status" value="1"/>
</dbReference>
<dbReference type="InterPro" id="IPR023408">
    <property type="entry name" value="MscS_beta-dom_sf"/>
</dbReference>
<reference evidence="7 8" key="1">
    <citation type="submission" date="2019-02" db="EMBL/GenBank/DDBJ databases">
        <title>Apibacter muscae sp. nov.: a novel member of the house fly microbiota.</title>
        <authorList>
            <person name="Park R."/>
        </authorList>
    </citation>
    <scope>NUCLEOTIDE SEQUENCE [LARGE SCALE GENOMIC DNA]</scope>
    <source>
        <strain evidence="7 8">AL1</strain>
    </source>
</reference>
<keyword evidence="4 5" id="KW-0472">Membrane</keyword>
<evidence type="ECO:0000313" key="7">
    <source>
        <dbReference type="EMBL" id="TWP29299.1"/>
    </source>
</evidence>
<dbReference type="Gene3D" id="2.30.30.60">
    <property type="match status" value="1"/>
</dbReference>
<name>A0A563DGW2_9FLAO</name>
<dbReference type="InterPro" id="IPR045275">
    <property type="entry name" value="MscS_archaea/bacteria_type"/>
</dbReference>
<comment type="subcellular location">
    <subcellularLocation>
        <location evidence="1">Membrane</location>
    </subcellularLocation>
</comment>
<evidence type="ECO:0000256" key="1">
    <source>
        <dbReference type="ARBA" id="ARBA00004370"/>
    </source>
</evidence>
<evidence type="ECO:0000256" key="4">
    <source>
        <dbReference type="ARBA" id="ARBA00023136"/>
    </source>
</evidence>
<evidence type="ECO:0000259" key="6">
    <source>
        <dbReference type="Pfam" id="PF00924"/>
    </source>
</evidence>
<proteinExistence type="predicted"/>
<dbReference type="Proteomes" id="UP000319499">
    <property type="component" value="Unassembled WGS sequence"/>
</dbReference>
<keyword evidence="2 5" id="KW-0812">Transmembrane</keyword>
<feature type="transmembrane region" description="Helical" evidence="5">
    <location>
        <begin position="12"/>
        <end position="32"/>
    </location>
</feature>
<feature type="transmembrane region" description="Helical" evidence="5">
    <location>
        <begin position="79"/>
        <end position="102"/>
    </location>
</feature>
<dbReference type="InterPro" id="IPR010920">
    <property type="entry name" value="LSM_dom_sf"/>
</dbReference>
<dbReference type="SUPFAM" id="SSF50182">
    <property type="entry name" value="Sm-like ribonucleoproteins"/>
    <property type="match status" value="1"/>
</dbReference>
<dbReference type="Pfam" id="PF00924">
    <property type="entry name" value="MS_channel_2nd"/>
    <property type="match status" value="1"/>
</dbReference>
<sequence>MEFITSFFNQYHTQIIATIITLVVIFLIKLIVNRIIKKYSAHANIKEIRIKIIIKYFNVLINIIGFVLLITIWGVTPQWLFASFASFFAIVGVAFFAQWSILSNVTAGFIIYFTSPFKIGDTIKILDKDMGIEAKVEDIKAFYVILLSKEGLPIMIPNNLILQKAIYTISREE</sequence>
<dbReference type="EMBL" id="SELH01000015">
    <property type="protein sequence ID" value="TWP29299.1"/>
    <property type="molecule type" value="Genomic_DNA"/>
</dbReference>
<evidence type="ECO:0000256" key="3">
    <source>
        <dbReference type="ARBA" id="ARBA00022989"/>
    </source>
</evidence>
<dbReference type="Gene3D" id="1.10.287.1260">
    <property type="match status" value="1"/>
</dbReference>
<feature type="domain" description="Mechanosensitive ion channel MscS" evidence="6">
    <location>
        <begin position="101"/>
        <end position="166"/>
    </location>
</feature>
<dbReference type="RefSeq" id="WP_146261655.1">
    <property type="nucleotide sequence ID" value="NZ_SELG01000029.1"/>
</dbReference>
<accession>A0A563DGW2</accession>